<evidence type="ECO:0000256" key="12">
    <source>
        <dbReference type="ARBA" id="ARBA00060772"/>
    </source>
</evidence>
<dbReference type="GO" id="GO:0044571">
    <property type="term" value="P:[2Fe-2S] cluster assembly"/>
    <property type="evidence" value="ECO:0007669"/>
    <property type="project" value="InterPro"/>
</dbReference>
<organism evidence="16 17">
    <name type="scientific">Agrocybe pediades</name>
    <dbReference type="NCBI Taxonomy" id="84607"/>
    <lineage>
        <taxon>Eukaryota</taxon>
        <taxon>Fungi</taxon>
        <taxon>Dikarya</taxon>
        <taxon>Basidiomycota</taxon>
        <taxon>Agaricomycotina</taxon>
        <taxon>Agaricomycetes</taxon>
        <taxon>Agaricomycetidae</taxon>
        <taxon>Agaricales</taxon>
        <taxon>Agaricineae</taxon>
        <taxon>Strophariaceae</taxon>
        <taxon>Agrocybe</taxon>
    </lineage>
</organism>
<dbReference type="GO" id="GO:0001671">
    <property type="term" value="F:ATPase activator activity"/>
    <property type="evidence" value="ECO:0007669"/>
    <property type="project" value="InterPro"/>
</dbReference>
<evidence type="ECO:0000256" key="10">
    <source>
        <dbReference type="ARBA" id="ARBA00023136"/>
    </source>
</evidence>
<dbReference type="InterPro" id="IPR011545">
    <property type="entry name" value="DEAD/DEAH_box_helicase_dom"/>
</dbReference>
<dbReference type="InterPro" id="IPR012295">
    <property type="entry name" value="TBP_dom_sf"/>
</dbReference>
<keyword evidence="7" id="KW-0067">ATP-binding</keyword>
<dbReference type="InterPro" id="IPR014001">
    <property type="entry name" value="Helicase_ATP-bd"/>
</dbReference>
<dbReference type="GO" id="GO:0003723">
    <property type="term" value="F:RNA binding"/>
    <property type="evidence" value="ECO:0007669"/>
    <property type="project" value="UniProtKB-KW"/>
</dbReference>
<dbReference type="InterPro" id="IPR050840">
    <property type="entry name" value="Adaptor_Complx_Large_Subunit"/>
</dbReference>
<dbReference type="Proteomes" id="UP000521872">
    <property type="component" value="Unassembled WGS sequence"/>
</dbReference>
<dbReference type="Gene3D" id="3.30.310.10">
    <property type="entry name" value="TATA-Binding Protein"/>
    <property type="match status" value="1"/>
</dbReference>
<evidence type="ECO:0000259" key="14">
    <source>
        <dbReference type="PROSITE" id="PS51192"/>
    </source>
</evidence>
<evidence type="ECO:0000256" key="7">
    <source>
        <dbReference type="ARBA" id="ARBA00022840"/>
    </source>
</evidence>
<dbReference type="GO" id="GO:0012505">
    <property type="term" value="C:endomembrane system"/>
    <property type="evidence" value="ECO:0007669"/>
    <property type="project" value="UniProtKB-SubCell"/>
</dbReference>
<dbReference type="GO" id="GO:0004386">
    <property type="term" value="F:helicase activity"/>
    <property type="evidence" value="ECO:0007669"/>
    <property type="project" value="UniProtKB-KW"/>
</dbReference>
<dbReference type="Gene3D" id="1.10.287.110">
    <property type="entry name" value="DnaJ domain"/>
    <property type="match status" value="1"/>
</dbReference>
<feature type="compositionally biased region" description="Low complexity" evidence="13">
    <location>
        <begin position="268"/>
        <end position="280"/>
    </location>
</feature>
<keyword evidence="5" id="KW-0378">Hydrolase</keyword>
<dbReference type="InterPro" id="IPR036386">
    <property type="entry name" value="HscB_C_sf"/>
</dbReference>
<dbReference type="GO" id="GO:0016787">
    <property type="term" value="F:hydrolase activity"/>
    <property type="evidence" value="ECO:0007669"/>
    <property type="project" value="UniProtKB-KW"/>
</dbReference>
<dbReference type="Pfam" id="PF02883">
    <property type="entry name" value="Alpha_adaptinC2"/>
    <property type="match status" value="1"/>
</dbReference>
<dbReference type="Gene3D" id="3.40.50.300">
    <property type="entry name" value="P-loop containing nucleotide triphosphate hydrolases"/>
    <property type="match status" value="2"/>
</dbReference>
<dbReference type="Pfam" id="PF00271">
    <property type="entry name" value="Helicase_C"/>
    <property type="match status" value="1"/>
</dbReference>
<dbReference type="Pfam" id="PF00270">
    <property type="entry name" value="DEAD"/>
    <property type="match status" value="1"/>
</dbReference>
<dbReference type="InterPro" id="IPR004640">
    <property type="entry name" value="HscB"/>
</dbReference>
<keyword evidence="11" id="KW-0143">Chaperone</keyword>
<dbReference type="Pfam" id="PF04408">
    <property type="entry name" value="WHD_HA2"/>
    <property type="match status" value="1"/>
</dbReference>
<dbReference type="InterPro" id="IPR002553">
    <property type="entry name" value="Clathrin/coatomer_adapt-like_N"/>
</dbReference>
<feature type="region of interest" description="Disordered" evidence="13">
    <location>
        <begin position="1462"/>
        <end position="1490"/>
    </location>
</feature>
<dbReference type="GO" id="GO:0016192">
    <property type="term" value="P:vesicle-mediated transport"/>
    <property type="evidence" value="ECO:0007669"/>
    <property type="project" value="InterPro"/>
</dbReference>
<evidence type="ECO:0000256" key="3">
    <source>
        <dbReference type="ARBA" id="ARBA00022448"/>
    </source>
</evidence>
<dbReference type="InterPro" id="IPR011989">
    <property type="entry name" value="ARM-like"/>
</dbReference>
<dbReference type="Pfam" id="PF07743">
    <property type="entry name" value="HSCB_C"/>
    <property type="match status" value="1"/>
</dbReference>
<evidence type="ECO:0000313" key="17">
    <source>
        <dbReference type="Proteomes" id="UP000521872"/>
    </source>
</evidence>
<evidence type="ECO:0000256" key="5">
    <source>
        <dbReference type="ARBA" id="ARBA00022801"/>
    </source>
</evidence>
<dbReference type="GO" id="GO:0051259">
    <property type="term" value="P:protein complex oligomerization"/>
    <property type="evidence" value="ECO:0007669"/>
    <property type="project" value="InterPro"/>
</dbReference>
<comment type="similarity">
    <text evidence="12">Belongs to the DExH box helicase family.</text>
</comment>
<name>A0A8H4R5N1_9AGAR</name>
<evidence type="ECO:0000256" key="4">
    <source>
        <dbReference type="ARBA" id="ARBA00022741"/>
    </source>
</evidence>
<dbReference type="SUPFAM" id="SSF48371">
    <property type="entry name" value="ARM repeat"/>
    <property type="match status" value="1"/>
</dbReference>
<dbReference type="GO" id="GO:0006886">
    <property type="term" value="P:intracellular protein transport"/>
    <property type="evidence" value="ECO:0007669"/>
    <property type="project" value="InterPro"/>
</dbReference>
<evidence type="ECO:0000256" key="6">
    <source>
        <dbReference type="ARBA" id="ARBA00022806"/>
    </source>
</evidence>
<feature type="domain" description="Helicase C-terminal" evidence="15">
    <location>
        <begin position="881"/>
        <end position="1055"/>
    </location>
</feature>
<dbReference type="EMBL" id="JAACJL010000001">
    <property type="protein sequence ID" value="KAF4623333.1"/>
    <property type="molecule type" value="Genomic_DNA"/>
</dbReference>
<dbReference type="InterPro" id="IPR003164">
    <property type="entry name" value="Clathrin_a-adaptin_app_sub_C"/>
</dbReference>
<dbReference type="SUPFAM" id="SSF46565">
    <property type="entry name" value="Chaperone J-domain"/>
    <property type="match status" value="1"/>
</dbReference>
<dbReference type="InterPro" id="IPR048333">
    <property type="entry name" value="HA2_WH"/>
</dbReference>
<evidence type="ECO:0000313" key="16">
    <source>
        <dbReference type="EMBL" id="KAF4623333.1"/>
    </source>
</evidence>
<accession>A0A8H4R5N1</accession>
<dbReference type="CDD" id="cd00048">
    <property type="entry name" value="DSRM_SF"/>
    <property type="match status" value="1"/>
</dbReference>
<keyword evidence="6" id="KW-0347">Helicase</keyword>
<dbReference type="SMART" id="SM00847">
    <property type="entry name" value="HA2"/>
    <property type="match status" value="1"/>
</dbReference>
<keyword evidence="17" id="KW-1185">Reference proteome</keyword>
<dbReference type="PROSITE" id="PS51192">
    <property type="entry name" value="HELICASE_ATP_BIND_1"/>
    <property type="match status" value="1"/>
</dbReference>
<dbReference type="PROSITE" id="PS51194">
    <property type="entry name" value="HELICASE_CTER"/>
    <property type="match status" value="1"/>
</dbReference>
<dbReference type="InterPro" id="IPR027417">
    <property type="entry name" value="P-loop_NTPase"/>
</dbReference>
<dbReference type="Gene3D" id="1.20.120.1080">
    <property type="match status" value="1"/>
</dbReference>
<feature type="compositionally biased region" description="Polar residues" evidence="13">
    <location>
        <begin position="215"/>
        <end position="227"/>
    </location>
</feature>
<evidence type="ECO:0000256" key="13">
    <source>
        <dbReference type="SAM" id="MobiDB-lite"/>
    </source>
</evidence>
<keyword evidence="10" id="KW-0472">Membrane</keyword>
<protein>
    <submittedName>
        <fullName evidence="16">Uncharacterized protein</fullName>
    </submittedName>
</protein>
<dbReference type="GO" id="GO:0051087">
    <property type="term" value="F:protein-folding chaperone binding"/>
    <property type="evidence" value="ECO:0007669"/>
    <property type="project" value="InterPro"/>
</dbReference>
<gene>
    <name evidence="16" type="ORF">D9613_001810</name>
</gene>
<dbReference type="InterPro" id="IPR009028">
    <property type="entry name" value="Coatomer/calthrin_app_sub_C"/>
</dbReference>
<dbReference type="CDD" id="cd18791">
    <property type="entry name" value="SF2_C_RHA"/>
    <property type="match status" value="1"/>
</dbReference>
<dbReference type="Pfam" id="PF21010">
    <property type="entry name" value="HA2_C"/>
    <property type="match status" value="1"/>
</dbReference>
<dbReference type="Gene3D" id="2.60.40.1230">
    <property type="match status" value="1"/>
</dbReference>
<evidence type="ECO:0000256" key="8">
    <source>
        <dbReference type="ARBA" id="ARBA00022884"/>
    </source>
</evidence>
<dbReference type="InterPro" id="IPR016024">
    <property type="entry name" value="ARM-type_fold"/>
</dbReference>
<dbReference type="FunFam" id="1.20.120.1080:FF:000002">
    <property type="entry name" value="Putative ATP-dependent RNA helicase DHX36"/>
    <property type="match status" value="1"/>
</dbReference>
<dbReference type="InterPro" id="IPR007502">
    <property type="entry name" value="Helicase-assoc_dom"/>
</dbReference>
<dbReference type="InterPro" id="IPR013041">
    <property type="entry name" value="Clathrin_app_Ig-like_sf"/>
</dbReference>
<feature type="compositionally biased region" description="Polar residues" evidence="13">
    <location>
        <begin position="237"/>
        <end position="260"/>
    </location>
</feature>
<evidence type="ECO:0000259" key="15">
    <source>
        <dbReference type="PROSITE" id="PS51194"/>
    </source>
</evidence>
<dbReference type="SMART" id="SM00809">
    <property type="entry name" value="Alpha_adaptinC2"/>
    <property type="match status" value="1"/>
</dbReference>
<dbReference type="SUPFAM" id="SSF52540">
    <property type="entry name" value="P-loop containing nucleoside triphosphate hydrolases"/>
    <property type="match status" value="1"/>
</dbReference>
<feature type="region of interest" description="Disordered" evidence="13">
    <location>
        <begin position="194"/>
        <end position="303"/>
    </location>
</feature>
<keyword evidence="9" id="KW-0653">Protein transport</keyword>
<comment type="caution">
    <text evidence="16">The sequence shown here is derived from an EMBL/GenBank/DDBJ whole genome shotgun (WGS) entry which is preliminary data.</text>
</comment>
<comment type="subcellular location">
    <subcellularLocation>
        <location evidence="1">Endomembrane system</location>
    </subcellularLocation>
</comment>
<dbReference type="InterPro" id="IPR001650">
    <property type="entry name" value="Helicase_C-like"/>
</dbReference>
<evidence type="ECO:0000256" key="11">
    <source>
        <dbReference type="ARBA" id="ARBA00023186"/>
    </source>
</evidence>
<dbReference type="SMART" id="SM00487">
    <property type="entry name" value="DEXDc"/>
    <property type="match status" value="1"/>
</dbReference>
<dbReference type="NCBIfam" id="TIGR00714">
    <property type="entry name" value="hscB"/>
    <property type="match status" value="1"/>
</dbReference>
<dbReference type="SUPFAM" id="SSF55711">
    <property type="entry name" value="Subdomain of clathrin and coatomer appendage domain"/>
    <property type="match status" value="1"/>
</dbReference>
<dbReference type="GO" id="GO:0030131">
    <property type="term" value="C:clathrin adaptor complex"/>
    <property type="evidence" value="ECO:0007669"/>
    <property type="project" value="InterPro"/>
</dbReference>
<feature type="domain" description="Helicase ATP-binding" evidence="14">
    <location>
        <begin position="625"/>
        <end position="804"/>
    </location>
</feature>
<evidence type="ECO:0000256" key="9">
    <source>
        <dbReference type="ARBA" id="ARBA00022927"/>
    </source>
</evidence>
<dbReference type="Gene3D" id="1.20.1280.20">
    <property type="entry name" value="HscB, C-terminal domain"/>
    <property type="match status" value="1"/>
</dbReference>
<dbReference type="SUPFAM" id="SSF47144">
    <property type="entry name" value="HSC20 (HSCB), C-terminal oligomerisation domain"/>
    <property type="match status" value="1"/>
</dbReference>
<comment type="similarity">
    <text evidence="2">Belongs to the HscB family.</text>
</comment>
<dbReference type="InterPro" id="IPR009073">
    <property type="entry name" value="HscB_oligo_C"/>
</dbReference>
<evidence type="ECO:0000256" key="1">
    <source>
        <dbReference type="ARBA" id="ARBA00004308"/>
    </source>
</evidence>
<dbReference type="InterPro" id="IPR008152">
    <property type="entry name" value="Clathrin_a/b/g-adaptin_app_Ig"/>
</dbReference>
<evidence type="ECO:0000256" key="2">
    <source>
        <dbReference type="ARBA" id="ARBA00010476"/>
    </source>
</evidence>
<keyword evidence="8" id="KW-0694">RNA-binding</keyword>
<dbReference type="Gene3D" id="1.25.10.10">
    <property type="entry name" value="Leucine-rich Repeat Variant"/>
    <property type="match status" value="1"/>
</dbReference>
<keyword evidence="3" id="KW-0813">Transport</keyword>
<sequence>MLTTHHQLLDVPYDPNPFIVDPKALKSHFQRAQAVCHPDSWASKSPKYTDLAHTLSSRVNEAYRCLLDPLTRAEYILELNGLKMSETDQVDDMEFMAEIMEAREAIDDAEPTDKATIHELQEQNQEHIRQTLKELEGLIGRHEWKEVKGAAIKLRYLRGIDRAIINWLRRLLMQFDQQSRAFSSSARLSAAAATATAPSSSSQDLPDTRPPIKRSFSQQTTHQTSPSLHPVPPAKVQRSNQSSATSAFSTQPQAMASSSRKPQHRLDPGPSSSRGPSSLRTTKPSKRGKKAAPSTSRVPRHDLLEGPYHNEAYIQAEHHKSPIPLKPLHKETPKSSLNNFYSVVKQELPVYKSVQGHISEGGRVKQIWRTTVELEIEPRIVAIGDDPDKRQSVYLAALSAVYQLQEMGVLDDHKKLLPKGISTALQDVTLSDGSVVKYEQARSFMDYYCRKYSFGQPEIDFICSRSSTWEAVMSVRGRRIGLGSGVTKKAAQTNCYLDVTKYLESCDPELWKDYLEAARTGKDLGMGPKVAFDASVMLEDAIADLTEDIRKTNLYRNRPSQLALAPPEIPASSNPHRFRKSFHALVAKSKRLHERRQAYLADPQLEKMRSTRMSLPVYTKSDDVLQHVEDHEVTILMAATGSGKTTQIPQMILDRYIDRGEGAKCNVICTQPRRLAAISVADRVAKERGETLGQSIGYQVRFDARFPEQDGSVTFCTTGIFLKRLQTALAGGTGRDSFDNVTHVVVDEVHERDVDTDLLLVVLKQLLAEKKRKNQTLKIVLMSATIDPTLFQEYFKDDAGKPASVITVPGRSFPVTKYFMDDYVPKIVNGPMRWVFGDDSVSQYMHKELGPAAAMKLGIRPPRTEKRSDELDLPYPFIAATISHVLQSSDDGHVLVFLPGWEEITATQKALLNPTGPLGIQFGSNKYSIHLLHSSIPLAEQQAIFEPPAKGVRRIILATNIAETSITIPDVVYVIDTAKIKEQRYDPDRHMSSLVSAWVGASNLNQRAGRAGRHRSGEYFGILGKEHADALHPYQTVEMKRVDLSNVVMHVKALNFPGMTVEEVLAAAIEAPDPNRVHAAMRDLQMVGALDSEKNLTALGRVLLQLPVDVQMGRLVLYGSFFRCLDHALTLAAIFSNRDPFMSPLHLKQQAQAKKDSWSPEEFRSDALAILRAFNQWWSMQSRGEYIAANRFCVDNFLSKPTLLTIQKIKGQLLQSLYRAGVIDVSAGGAVSSTDVSASAKNLTVPPELNANKDSLPLLAALIAIGTQPKFGVRTGERTYRTAIDKVAIIHPSSVNHRKREIAEGNLPPDEKQLYAFADKRRNDSVAGSGSPQTYLVMTTRLDPLTYILFGAYRVEVVERGLECDEWLPIIGDVRVLDDVQRLKKSMEAVMLRVFEGITMSRLRKGQKLPVLRREEEDEFESGDEGDDRDYTLSSEEIKELDVVTRDVVAILNRYSDERIANQSRQHSRAATPIGSPFFPSSRLPGGTGSRSGYSTPNYHRWYAAFAAALRELFNDHKSAFLWTTNYTKFIADIRGARVKELEEKRINKEMANIRKKFKDGNLDGYQKKKYVAKIIFTYILGYKVDVGHMEAVNLISSPKYSEKQIGYLAVTLLMHENSDFLRLVVNSIRKDLDSNHEVDNCLALHAIANVGGSEMAEALVEDVHRLLISPTSQNFVKKKAALTLLRLYRKHPEVIPAAEWALRIVSIMDDQDLGVVICVTSLVMALAQDHLDAFALVIEREYSAEYAYYKVPSPWLQVKLLRLLQYYPPTEDPTLLTVLHQVLQTIMNNCAEPSRNVQHNNAQHAVLFEAISLAIHLDTNSPLVGTAAILLARFISSKETNVRYLGLDTMAHLAARAESLDPIKKHQNTIILSLRDKDISVRRRALDLLYSMCDVDNSELIVGELLRYLRVADYALREEMVLKIAILTEKYANSYKWYVDMILQLISTAGEHVGDEVWYRVVQIVTNTEELQEYAARAVFEHLKIPSAHESLVKVGGYILGEYGHLIANEPGYSPTEQFQLLHSKSQFCIASTRALLLSTYIKWVNVFPEIKPQLLNIFERYRHVLDAELQQRACEFYALASRPDDDEFLANICEEMPPFPPRVSALIGSLNRKHGDTGDKRTWVHGGKEANIDREITKRKTLTVDVAGNDNTISGPGTAQDIMSSLAGLNLSASPNPPSSIPLLDSADKAPRLTIGPNVERWFEKLTYSGEGVLYEDVQIQIGIKSRYQSHIGQLAIYFGNKVDAPLTSFTATVHVPDPEALSVSFAKIPPSTIAQRSQSQQLLQVECKKTFTSPPILTISFLAGSHQTISIRLPIVLTKFFEHVKLGQADFFERWKLIGGEREAQSIFPISLTSADQLDITKNRQVVSGQRLNILEDIDPNPNNLVAAGVLHTSVEGKVGCLLRLEPNREAKLCRLTVRSTSGDVASEVQKLVQKPLQTPNAP</sequence>
<dbReference type="InterPro" id="IPR036869">
    <property type="entry name" value="J_dom_sf"/>
</dbReference>
<dbReference type="PANTHER" id="PTHR22780">
    <property type="entry name" value="ADAPTIN, ALPHA/GAMMA/EPSILON"/>
    <property type="match status" value="1"/>
</dbReference>
<dbReference type="SMART" id="SM00490">
    <property type="entry name" value="HELICc"/>
    <property type="match status" value="1"/>
</dbReference>
<reference evidence="16 17" key="1">
    <citation type="submission" date="2019-12" db="EMBL/GenBank/DDBJ databases">
        <authorList>
            <person name="Floudas D."/>
            <person name="Bentzer J."/>
            <person name="Ahren D."/>
            <person name="Johansson T."/>
            <person name="Persson P."/>
            <person name="Tunlid A."/>
        </authorList>
    </citation>
    <scope>NUCLEOTIDE SEQUENCE [LARGE SCALE GENOMIC DNA]</scope>
    <source>
        <strain evidence="16 17">CBS 102.39</strain>
    </source>
</reference>
<dbReference type="Pfam" id="PF01602">
    <property type="entry name" value="Adaptin_N"/>
    <property type="match status" value="1"/>
</dbReference>
<dbReference type="CDD" id="cd17917">
    <property type="entry name" value="DEXHc_RHA-like"/>
    <property type="match status" value="1"/>
</dbReference>
<keyword evidence="4" id="KW-0547">Nucleotide-binding</keyword>
<dbReference type="Pfam" id="PF02296">
    <property type="entry name" value="Alpha_adaptin_C"/>
    <property type="match status" value="1"/>
</dbReference>
<dbReference type="GO" id="GO:0005524">
    <property type="term" value="F:ATP binding"/>
    <property type="evidence" value="ECO:0007669"/>
    <property type="project" value="UniProtKB-KW"/>
</dbReference>
<dbReference type="FunFam" id="3.40.50.300:FF:000526">
    <property type="entry name" value="DExH-box ATP-dependent RNA helicase DExH3"/>
    <property type="match status" value="1"/>
</dbReference>
<dbReference type="SUPFAM" id="SSF49348">
    <property type="entry name" value="Clathrin adaptor appendage domain"/>
    <property type="match status" value="1"/>
</dbReference>
<proteinExistence type="inferred from homology"/>